<keyword evidence="5 6" id="KW-0472">Membrane</keyword>
<dbReference type="OrthoDB" id="9814461at2"/>
<evidence type="ECO:0000256" key="6">
    <source>
        <dbReference type="SAM" id="Phobius"/>
    </source>
</evidence>
<evidence type="ECO:0000256" key="4">
    <source>
        <dbReference type="ARBA" id="ARBA00022989"/>
    </source>
</evidence>
<name>A0A2A4CPK7_9RHOB</name>
<dbReference type="Pfam" id="PF02653">
    <property type="entry name" value="BPD_transp_2"/>
    <property type="match status" value="1"/>
</dbReference>
<dbReference type="AlphaFoldDB" id="A0A2A4CPK7"/>
<evidence type="ECO:0000256" key="5">
    <source>
        <dbReference type="ARBA" id="ARBA00023136"/>
    </source>
</evidence>
<keyword evidence="4 6" id="KW-1133">Transmembrane helix</keyword>
<keyword evidence="8" id="KW-1185">Reference proteome</keyword>
<evidence type="ECO:0000313" key="8">
    <source>
        <dbReference type="Proteomes" id="UP000243507"/>
    </source>
</evidence>
<dbReference type="PANTHER" id="PTHR30482:SF10">
    <property type="entry name" value="HIGH-AFFINITY BRANCHED-CHAIN AMINO ACID TRANSPORT PROTEIN BRAE"/>
    <property type="match status" value="1"/>
</dbReference>
<feature type="transmembrane region" description="Helical" evidence="6">
    <location>
        <begin position="147"/>
        <end position="169"/>
    </location>
</feature>
<feature type="transmembrane region" description="Helical" evidence="6">
    <location>
        <begin position="78"/>
        <end position="109"/>
    </location>
</feature>
<evidence type="ECO:0000313" key="7">
    <source>
        <dbReference type="EMBL" id="PCD76182.1"/>
    </source>
</evidence>
<dbReference type="InterPro" id="IPR001851">
    <property type="entry name" value="ABC_transp_permease"/>
</dbReference>
<feature type="transmembrane region" description="Helical" evidence="6">
    <location>
        <begin position="320"/>
        <end position="346"/>
    </location>
</feature>
<evidence type="ECO:0000256" key="1">
    <source>
        <dbReference type="ARBA" id="ARBA00004651"/>
    </source>
</evidence>
<protein>
    <submittedName>
        <fullName evidence="7">Branched-chain amino acid ABC transporter permease</fullName>
    </submittedName>
</protein>
<reference evidence="7 8" key="1">
    <citation type="submission" date="2017-09" db="EMBL/GenBank/DDBJ databases">
        <title>A multilocus sequence analysis scheme for characterization of bacteria in the genus Thioclava.</title>
        <authorList>
            <person name="Liu Y."/>
            <person name="Shao Z."/>
        </authorList>
    </citation>
    <scope>NUCLEOTIDE SEQUENCE [LARGE SCALE GENOMIC DNA]</scope>
    <source>
        <strain evidence="7 8">CAU 1312</strain>
    </source>
</reference>
<dbReference type="Proteomes" id="UP000243507">
    <property type="component" value="Unassembled WGS sequence"/>
</dbReference>
<feature type="transmembrane region" description="Helical" evidence="6">
    <location>
        <begin position="176"/>
        <end position="194"/>
    </location>
</feature>
<dbReference type="EMBL" id="NTJD01000007">
    <property type="protein sequence ID" value="PCD76182.1"/>
    <property type="molecule type" value="Genomic_DNA"/>
</dbReference>
<comment type="subcellular location">
    <subcellularLocation>
        <location evidence="1">Cell membrane</location>
        <topology evidence="1">Multi-pass membrane protein</topology>
    </subcellularLocation>
</comment>
<dbReference type="GO" id="GO:0015658">
    <property type="term" value="F:branched-chain amino acid transmembrane transporter activity"/>
    <property type="evidence" value="ECO:0007669"/>
    <property type="project" value="InterPro"/>
</dbReference>
<dbReference type="InterPro" id="IPR043428">
    <property type="entry name" value="LivM-like"/>
</dbReference>
<sequence>MTDISLVQTDRPRGWMAGALVVLGAGHYGWALLMAEETWQVVGLLALAGMATIAAYKTGFVRRVERDWAEAEPQLNRLAFAVLIGLILVLAGSHFALLMISTVLLYFIASLGLNIQFGFTGLVNFAGAAFFGAGAYTAAVLGAQALIPPLLILIAGGIVAMAISLPLLVPIVRTTGHYAAVVTIAFGVLFRTFLEVNEILGGPQGLMVESMKLPGWDFYNAPNLFGFETSFYLNYALMAAGLAALVFALFRRLERSWIGLHMDAVRLDETAAACFGISVRKTKILAFLLGNLILGVSGALYGMMISFIAPASFTFSDSLLLVSIVLLGGLGSPWGGVVAATIVVLLPEKLQLLQEYRFLLFSILVILVLLFRPEGLLPRHLRNFFPNRRTGA</sequence>
<gene>
    <name evidence="7" type="ORF">CLN94_10145</name>
</gene>
<keyword evidence="3 6" id="KW-0812">Transmembrane</keyword>
<evidence type="ECO:0000256" key="2">
    <source>
        <dbReference type="ARBA" id="ARBA00022475"/>
    </source>
</evidence>
<dbReference type="PANTHER" id="PTHR30482">
    <property type="entry name" value="HIGH-AFFINITY BRANCHED-CHAIN AMINO ACID TRANSPORT SYSTEM PERMEASE"/>
    <property type="match status" value="1"/>
</dbReference>
<feature type="transmembrane region" description="Helical" evidence="6">
    <location>
        <begin position="285"/>
        <end position="308"/>
    </location>
</feature>
<feature type="transmembrane region" description="Helical" evidence="6">
    <location>
        <begin position="121"/>
        <end position="141"/>
    </location>
</feature>
<feature type="transmembrane region" description="Helical" evidence="6">
    <location>
        <begin position="41"/>
        <end position="58"/>
    </location>
</feature>
<proteinExistence type="predicted"/>
<feature type="transmembrane region" description="Helical" evidence="6">
    <location>
        <begin position="232"/>
        <end position="250"/>
    </location>
</feature>
<keyword evidence="2" id="KW-1003">Cell membrane</keyword>
<feature type="transmembrane region" description="Helical" evidence="6">
    <location>
        <begin position="358"/>
        <end position="377"/>
    </location>
</feature>
<dbReference type="GO" id="GO:0005886">
    <property type="term" value="C:plasma membrane"/>
    <property type="evidence" value="ECO:0007669"/>
    <property type="project" value="UniProtKB-SubCell"/>
</dbReference>
<comment type="caution">
    <text evidence="7">The sequence shown here is derived from an EMBL/GenBank/DDBJ whole genome shotgun (WGS) entry which is preliminary data.</text>
</comment>
<dbReference type="CDD" id="cd06581">
    <property type="entry name" value="TM_PBP1_LivM_like"/>
    <property type="match status" value="1"/>
</dbReference>
<accession>A0A2A4CPK7</accession>
<evidence type="ECO:0000256" key="3">
    <source>
        <dbReference type="ARBA" id="ARBA00022692"/>
    </source>
</evidence>
<feature type="transmembrane region" description="Helical" evidence="6">
    <location>
        <begin position="15"/>
        <end position="34"/>
    </location>
</feature>
<organism evidence="7 8">
    <name type="scientific">Pseudothioclava arenosa</name>
    <dbReference type="NCBI Taxonomy" id="1795308"/>
    <lineage>
        <taxon>Bacteria</taxon>
        <taxon>Pseudomonadati</taxon>
        <taxon>Pseudomonadota</taxon>
        <taxon>Alphaproteobacteria</taxon>
        <taxon>Rhodobacterales</taxon>
        <taxon>Paracoccaceae</taxon>
        <taxon>Pseudothioclava</taxon>
    </lineage>
</organism>